<dbReference type="Proteomes" id="UP000003245">
    <property type="component" value="Unassembled WGS sequence"/>
</dbReference>
<keyword evidence="2" id="KW-1185">Reference proteome</keyword>
<evidence type="ECO:0000313" key="2">
    <source>
        <dbReference type="Proteomes" id="UP000003245"/>
    </source>
</evidence>
<dbReference type="EMBL" id="AICP01000061">
    <property type="protein sequence ID" value="EID19842.1"/>
    <property type="molecule type" value="Genomic_DNA"/>
</dbReference>
<dbReference type="RefSeq" id="WP_003038238.1">
    <property type="nucleotide sequence ID" value="NZ_AICP01000061.1"/>
</dbReference>
<reference evidence="1 2" key="1">
    <citation type="submission" date="2012-01" db="EMBL/GenBank/DDBJ databases">
        <authorList>
            <person name="Harkins D.M."/>
            <person name="Madupu R."/>
            <person name="Durkin A.S."/>
            <person name="Torralba M."/>
            <person name="Methe B."/>
            <person name="Sutton G.G."/>
            <person name="Nelson K.E."/>
        </authorList>
    </citation>
    <scope>NUCLEOTIDE SEQUENCE [LARGE SCALE GENOMIC DNA]</scope>
    <source>
        <strain evidence="1 2">CCUG 39159</strain>
    </source>
</reference>
<dbReference type="AlphaFoldDB" id="I0S8Y9"/>
<accession>I0S8Y9</accession>
<evidence type="ECO:0000313" key="1">
    <source>
        <dbReference type="EMBL" id="EID19842.1"/>
    </source>
</evidence>
<proteinExistence type="predicted"/>
<dbReference type="InterPro" id="IPR008577">
    <property type="entry name" value="DUF859"/>
</dbReference>
<dbReference type="PATRIC" id="fig|1095729.3.peg.1954"/>
<name>I0S8Y9_STRAP</name>
<protein>
    <submittedName>
        <fullName evidence="1">Siphovirus protein, PF05895 family</fullName>
    </submittedName>
</protein>
<organism evidence="1 2">
    <name type="scientific">Streptococcus anginosus subsp. whileyi CCUG 39159</name>
    <dbReference type="NCBI Taxonomy" id="1095729"/>
    <lineage>
        <taxon>Bacteria</taxon>
        <taxon>Bacillati</taxon>
        <taxon>Bacillota</taxon>
        <taxon>Bacilli</taxon>
        <taxon>Lactobacillales</taxon>
        <taxon>Streptococcaceae</taxon>
        <taxon>Streptococcus</taxon>
        <taxon>Streptococcus anginosus group</taxon>
    </lineage>
</organism>
<dbReference type="Pfam" id="PF05895">
    <property type="entry name" value="DUF859"/>
    <property type="match status" value="1"/>
</dbReference>
<sequence length="687" mass="75512">MVRVNFSGDYGHNLQLDLFSAWSAPVEGKNESLVNVQVILIANQYAAIYGSYPRTLWINVGGIQEQITVDVGITQGQVKPLLQKNYTIPHNADGSKTINISTALDVNVGGYGVARADFNLKLKDIARASTGGAVNAMIGTPVTIPIDRKGESFTHAIQVQFGSYDRVISGSDLTTSYTWTPPLELCNQLPDTTKGEGSIIYITYQNGREIGRDTKRLTLSVPDSVRPTLDSISVIDNNKAVSRHLTQNKFISILSNLKVDFGNAAGAYGSTITKYNAYIVNKPYSTDNDGVIGQVHEVGNLTVRATVTDSRGRVSQPKDVSIELLDYHLPQISFDVKRVGSNADQLQVTRNIKISPLTVDGVQKNKMKISFKVAQFGTDNFIADTGLANGTFTTVASLVNSSANLGGRYPSDKSYIVVGTVEDNFTSSSYRFEVATRSVVMSMDQNGVGIGKIRERGALDVGGDIYSNNKPIQQLQLTRNDGNVHDIRTSIRDCNDARTSGFYVIKGTIDGTKNSPSPKPGLLEVFNLNERESWQRYTTTQLESYIRFRNWGNTWGPWAKYNIVDNTSTKPAEPVAPTAIKKEITWPWGLSAYAVRIGNTVTISISRTIKAITSQYENTPMRETIPEGFRPAIDVNMIITANERHNVIGNAIFHLFNNGEIRMTTSITQDAVWTGTITYLTEDPMPK</sequence>
<comment type="caution">
    <text evidence="1">The sequence shown here is derived from an EMBL/GenBank/DDBJ whole genome shotgun (WGS) entry which is preliminary data.</text>
</comment>
<dbReference type="CDD" id="cd19958">
    <property type="entry name" value="pyocin_knob"/>
    <property type="match status" value="1"/>
</dbReference>
<gene>
    <name evidence="1" type="ORF">HMPREF1043_0858</name>
</gene>